<proteinExistence type="predicted"/>
<dbReference type="InterPro" id="IPR002716">
    <property type="entry name" value="PIN_dom"/>
</dbReference>
<protein>
    <recommendedName>
        <fullName evidence="2">FHA domain-containing protein</fullName>
    </recommendedName>
</protein>
<accession>A0AAQ3SI13</accession>
<feature type="domain" description="FHA" evidence="2">
    <location>
        <begin position="58"/>
        <end position="110"/>
    </location>
</feature>
<reference evidence="3 4" key="1">
    <citation type="submission" date="2024-02" db="EMBL/GenBank/DDBJ databases">
        <title>High-quality chromosome-scale genome assembly of Pensacola bahiagrass (Paspalum notatum Flugge var. saurae).</title>
        <authorList>
            <person name="Vega J.M."/>
            <person name="Podio M."/>
            <person name="Orjuela J."/>
            <person name="Siena L.A."/>
            <person name="Pessino S.C."/>
            <person name="Combes M.C."/>
            <person name="Mariac C."/>
            <person name="Albertini E."/>
            <person name="Pupilli F."/>
            <person name="Ortiz J.P.A."/>
            <person name="Leblanc O."/>
        </authorList>
    </citation>
    <scope>NUCLEOTIDE SEQUENCE [LARGE SCALE GENOMIC DNA]</scope>
    <source>
        <strain evidence="3">R1</strain>
        <tissue evidence="3">Leaf</tissue>
    </source>
</reference>
<dbReference type="AlphaFoldDB" id="A0AAQ3SI13"/>
<dbReference type="PANTHER" id="PTHR22593:SF8">
    <property type="entry name" value="FHA DOMAIN-CONTAINING PROTEIN PS1"/>
    <property type="match status" value="1"/>
</dbReference>
<dbReference type="CDD" id="cd09880">
    <property type="entry name" value="PIN_Smg5-6-like"/>
    <property type="match status" value="1"/>
</dbReference>
<organism evidence="3 4">
    <name type="scientific">Paspalum notatum var. saurae</name>
    <dbReference type="NCBI Taxonomy" id="547442"/>
    <lineage>
        <taxon>Eukaryota</taxon>
        <taxon>Viridiplantae</taxon>
        <taxon>Streptophyta</taxon>
        <taxon>Embryophyta</taxon>
        <taxon>Tracheophyta</taxon>
        <taxon>Spermatophyta</taxon>
        <taxon>Magnoliopsida</taxon>
        <taxon>Liliopsida</taxon>
        <taxon>Poales</taxon>
        <taxon>Poaceae</taxon>
        <taxon>PACMAD clade</taxon>
        <taxon>Panicoideae</taxon>
        <taxon>Andropogonodae</taxon>
        <taxon>Paspaleae</taxon>
        <taxon>Paspalinae</taxon>
        <taxon>Paspalum</taxon>
    </lineage>
</organism>
<dbReference type="SMART" id="SM00240">
    <property type="entry name" value="FHA"/>
    <property type="match status" value="1"/>
</dbReference>
<dbReference type="GO" id="GO:0031965">
    <property type="term" value="C:nuclear membrane"/>
    <property type="evidence" value="ECO:0007669"/>
    <property type="project" value="TreeGrafter"/>
</dbReference>
<evidence type="ECO:0000256" key="1">
    <source>
        <dbReference type="SAM" id="MobiDB-lite"/>
    </source>
</evidence>
<dbReference type="SUPFAM" id="SSF49879">
    <property type="entry name" value="SMAD/FHA domain"/>
    <property type="match status" value="1"/>
</dbReference>
<dbReference type="PROSITE" id="PS50006">
    <property type="entry name" value="FHA_DOMAIN"/>
    <property type="match status" value="1"/>
</dbReference>
<gene>
    <name evidence="3" type="ORF">U9M48_004912</name>
</gene>
<sequence>MAAAADGDSPIAAFAVSKGGVVLKHIFLNAPPPPEATTTAAARGDGDGGEEEEEDPPVMVGRHPDCHVLVDHPSVSRFHLQLRCRRQQRRITVTDLCSAVHGTWVSGRRIPPSTPVDLAAGDTLRLGASKREYRLLWLSLREALEMDDPLHMPSLPEEDKEQLCAYEETRNLLEPVHKESADMETDQETNQQIVSEDTAFPTKAAPSAPPLPEFGHSIFVDEGSVSQFPEERDGVVKEKLVDNNPISESFGSLIIHEMPATLTNAGKSVQLGKCDASNQVPKRSKLKSVKSLHIDTGRSRERSSTPSYSFQKGEPNEILVCSQSCGTECTACIALFGNSEFERADEKEEVIVEDKVHLNPPACITMEDKKESILENYVPGLFDSALLLPFKDDALANKEIPEWNDATDNMEPVTLAENPVTPEMKHGGLIHLAEGPENYQLEGNPVTPEMKHGGLIHLAEGPENYQLEGTICGNLLDNLDAEGIDENEVICPVDNENITPNVSGNIIMERSHRGLKPDCSQGLMDSISPLNLDHDNFSENENSMLNTGNQMKSIDPISENVNLLIPADKKLQKSQTECVPISHLELKDDILPDRENSVLASGKYEAISPVRQEDLFSDKENVSHLELKDDILPDRENSVLPGKYEAISPARQEDLFSDKENVTPASKVKPNIRRVFGSRIDNSVSAKNTSNKEKCTKSSAKSEKVHTVDSDVFYSDKENMTPISSGGMKARKCLPKNLTAELDQDQEAFCSDKENLTPLPSAARKTWDMSENRTRVESAIAKKRVVDRVPFQTLVSNSPLKPTTSFGCNCAVARPADIAAGDLAIKLEDKLNNLACNNQESGRAGQGARAWTMVANTDSLLDDESRKAIVLLKGIKGTHLFIPRIVIRELDSMKQREGLFRRSTKATSILQWIEECMATESWWIHVQSSSEMLPVAPTPPATPSAQSIDEAIRVGSGASSFSPMAFFSPGSFALADIMSPRPEDRVLDCALLLNKLRSDHSIVVLSNSVTLKIKAMAEGVVCEGAKEFRESLMNPCSSRFMWAASVPRGSAWSPLDAASLAENYYNSHHHHHHHATSSKRSAVPVRPAEAKGLKLILRHNSLYAQATDAARGRTPPAAALVSVASV</sequence>
<name>A0AAQ3SI13_PASNO</name>
<dbReference type="EMBL" id="CP144745">
    <property type="protein sequence ID" value="WVZ54046.1"/>
    <property type="molecule type" value="Genomic_DNA"/>
</dbReference>
<dbReference type="InterPro" id="IPR000253">
    <property type="entry name" value="FHA_dom"/>
</dbReference>
<dbReference type="PANTHER" id="PTHR22593">
    <property type="entry name" value="TRANSMEMBRANE PROTEIN 18"/>
    <property type="match status" value="1"/>
</dbReference>
<dbReference type="InterPro" id="IPR008984">
    <property type="entry name" value="SMAD_FHA_dom_sf"/>
</dbReference>
<evidence type="ECO:0000313" key="3">
    <source>
        <dbReference type="EMBL" id="WVZ54046.1"/>
    </source>
</evidence>
<feature type="region of interest" description="Disordered" evidence="1">
    <location>
        <begin position="291"/>
        <end position="311"/>
    </location>
</feature>
<dbReference type="Proteomes" id="UP001341281">
    <property type="component" value="Chromosome 01"/>
</dbReference>
<keyword evidence="4" id="KW-1185">Reference proteome</keyword>
<feature type="region of interest" description="Disordered" evidence="1">
    <location>
        <begin position="29"/>
        <end position="63"/>
    </location>
</feature>
<feature type="compositionally biased region" description="Basic and acidic residues" evidence="1">
    <location>
        <begin position="690"/>
        <end position="702"/>
    </location>
</feature>
<feature type="region of interest" description="Disordered" evidence="1">
    <location>
        <begin position="683"/>
        <end position="702"/>
    </location>
</feature>
<dbReference type="Gene3D" id="2.60.200.20">
    <property type="match status" value="1"/>
</dbReference>
<dbReference type="Gene3D" id="3.40.50.1010">
    <property type="entry name" value="5'-nuclease"/>
    <property type="match status" value="1"/>
</dbReference>
<evidence type="ECO:0000313" key="4">
    <source>
        <dbReference type="Proteomes" id="UP001341281"/>
    </source>
</evidence>
<evidence type="ECO:0000259" key="2">
    <source>
        <dbReference type="PROSITE" id="PS50006"/>
    </source>
</evidence>
<dbReference type="Pfam" id="PF00498">
    <property type="entry name" value="FHA"/>
    <property type="match status" value="1"/>
</dbReference>
<feature type="compositionally biased region" description="Acidic residues" evidence="1">
    <location>
        <begin position="47"/>
        <end position="56"/>
    </location>
</feature>
<feature type="compositionally biased region" description="Basic and acidic residues" evidence="1">
    <location>
        <begin position="292"/>
        <end position="303"/>
    </location>
</feature>
<dbReference type="Pfam" id="PF13638">
    <property type="entry name" value="PIN_4"/>
    <property type="match status" value="1"/>
</dbReference>